<evidence type="ECO:0000313" key="1">
    <source>
        <dbReference type="EMBL" id="CAD2183125.1"/>
    </source>
</evidence>
<name>A0A6V7W7G5_MELEN</name>
<organism evidence="1 2">
    <name type="scientific">Meloidogyne enterolobii</name>
    <name type="common">Root-knot nematode worm</name>
    <name type="synonym">Meloidogyne mayaguensis</name>
    <dbReference type="NCBI Taxonomy" id="390850"/>
    <lineage>
        <taxon>Eukaryota</taxon>
        <taxon>Metazoa</taxon>
        <taxon>Ecdysozoa</taxon>
        <taxon>Nematoda</taxon>
        <taxon>Chromadorea</taxon>
        <taxon>Rhabditida</taxon>
        <taxon>Tylenchina</taxon>
        <taxon>Tylenchomorpha</taxon>
        <taxon>Tylenchoidea</taxon>
        <taxon>Meloidogynidae</taxon>
        <taxon>Meloidogyninae</taxon>
        <taxon>Meloidogyne</taxon>
    </lineage>
</organism>
<evidence type="ECO:0000313" key="2">
    <source>
        <dbReference type="Proteomes" id="UP000580250"/>
    </source>
</evidence>
<protein>
    <submittedName>
        <fullName evidence="1">Uncharacterized protein</fullName>
    </submittedName>
</protein>
<comment type="caution">
    <text evidence="1">The sequence shown here is derived from an EMBL/GenBank/DDBJ whole genome shotgun (WGS) entry which is preliminary data.</text>
</comment>
<dbReference type="Proteomes" id="UP000580250">
    <property type="component" value="Unassembled WGS sequence"/>
</dbReference>
<dbReference type="AlphaFoldDB" id="A0A6V7W7G5"/>
<dbReference type="EMBL" id="CAJEWN010000457">
    <property type="protein sequence ID" value="CAD2183125.1"/>
    <property type="molecule type" value="Genomic_DNA"/>
</dbReference>
<sequence length="176" mass="20516">MKNYVLHRPKYVGAIVLHSILIHEPEYYSKLHLTNYSMNFMYIYCMDFDGVKNSICKKLYKAFFLECLDGKLMLNIRDYNKNALEVHKKAGELNKKLVTDIQMAVINASDIFPCPKCQEWCNNTILNFQTCTTNCYDEATFNKIFLNEHSIDELPCCATKYSCDYSCNDTIYPMSV</sequence>
<proteinExistence type="predicted"/>
<gene>
    <name evidence="1" type="ORF">MENT_LOCUS35394</name>
</gene>
<accession>A0A6V7W7G5</accession>
<reference evidence="1 2" key="1">
    <citation type="submission" date="2020-08" db="EMBL/GenBank/DDBJ databases">
        <authorList>
            <person name="Koutsovoulos G."/>
            <person name="Danchin GJ E."/>
        </authorList>
    </citation>
    <scope>NUCLEOTIDE SEQUENCE [LARGE SCALE GENOMIC DNA]</scope>
</reference>